<protein>
    <submittedName>
        <fullName evidence="1">Uncharacterized protein</fullName>
    </submittedName>
</protein>
<name>A0A6J4JT44_9ACTN</name>
<dbReference type="EMBL" id="CADCTS010000030">
    <property type="protein sequence ID" value="CAA9286873.1"/>
    <property type="molecule type" value="Genomic_DNA"/>
</dbReference>
<gene>
    <name evidence="1" type="ORF">AVDCRST_MAG48-195</name>
</gene>
<evidence type="ECO:0000313" key="1">
    <source>
        <dbReference type="EMBL" id="CAA9286873.1"/>
    </source>
</evidence>
<reference evidence="1" key="1">
    <citation type="submission" date="2020-02" db="EMBL/GenBank/DDBJ databases">
        <authorList>
            <person name="Meier V. D."/>
        </authorList>
    </citation>
    <scope>NUCLEOTIDE SEQUENCE</scope>
    <source>
        <strain evidence="1">AVDCRST_MAG48</strain>
    </source>
</reference>
<accession>A0A6J4JT44</accession>
<proteinExistence type="predicted"/>
<organism evidence="1">
    <name type="scientific">uncultured Friedmanniella sp</name>
    <dbReference type="NCBI Taxonomy" id="335381"/>
    <lineage>
        <taxon>Bacteria</taxon>
        <taxon>Bacillati</taxon>
        <taxon>Actinomycetota</taxon>
        <taxon>Actinomycetes</taxon>
        <taxon>Propionibacteriales</taxon>
        <taxon>Nocardioidaceae</taxon>
        <taxon>Friedmanniella</taxon>
        <taxon>environmental samples</taxon>
    </lineage>
</organism>
<sequence length="36" mass="3945">MSRPTLSPRAARRAGRALLYLSLLALPGCLVFTCRI</sequence>
<dbReference type="AlphaFoldDB" id="A0A6J4JT44"/>